<keyword evidence="12" id="KW-0489">Methyltransferase</keyword>
<dbReference type="InterPro" id="IPR040442">
    <property type="entry name" value="Pyrv_kinase-like_dom_sf"/>
</dbReference>
<sequence>MTDPVVAVTLPDLFRMKQEQRKIAALTAYDASFAGILDQAGVDVILVGDSLGMVIQGYAHTLGVTLQDIVYHTQCVARSVRRALIVADMPFMSYHSPQQAAENAARLVQQGGAHMVKLEGGRRRAEIVGFLSAQNISVCAHLGLLPQSFHQLGGFSVQARDEHAAHILLEDALILQEAGARALVLECIPAQLAAEVTARLAIPVIGIGAGADCDGQVLVTHDLLGMAQGRSPRFVKNFLAEAGSVSGAIDAYVRAVREGRFPGREHVF</sequence>
<dbReference type="PANTHER" id="PTHR20881">
    <property type="entry name" value="3-METHYL-2-OXOBUTANOATE HYDROXYMETHYLTRANSFERASE"/>
    <property type="match status" value="1"/>
</dbReference>
<dbReference type="CDD" id="cd06557">
    <property type="entry name" value="KPHMT-like"/>
    <property type="match status" value="1"/>
</dbReference>
<evidence type="ECO:0000256" key="4">
    <source>
        <dbReference type="ARBA" id="ARBA00022655"/>
    </source>
</evidence>
<dbReference type="FunCoup" id="A0A5Q0BE89">
    <property type="interactions" value="487"/>
</dbReference>
<feature type="binding site" evidence="8 11">
    <location>
        <position position="119"/>
    </location>
    <ligand>
        <name>Mg(2+)</name>
        <dbReference type="ChEBI" id="CHEBI:18420"/>
    </ligand>
</feature>
<dbReference type="Proteomes" id="UP000325755">
    <property type="component" value="Chromosome"/>
</dbReference>
<dbReference type="GO" id="GO:0032259">
    <property type="term" value="P:methylation"/>
    <property type="evidence" value="ECO:0007669"/>
    <property type="project" value="UniProtKB-KW"/>
</dbReference>
<evidence type="ECO:0000256" key="9">
    <source>
        <dbReference type="PIRSR" id="PIRSR000388-1"/>
    </source>
</evidence>
<feature type="binding site" evidence="8 10">
    <location>
        <position position="88"/>
    </location>
    <ligand>
        <name>3-methyl-2-oxobutanoate</name>
        <dbReference type="ChEBI" id="CHEBI:11851"/>
    </ligand>
</feature>
<feature type="binding site" evidence="8 10">
    <location>
        <begin position="49"/>
        <end position="50"/>
    </location>
    <ligand>
        <name>3-methyl-2-oxobutanoate</name>
        <dbReference type="ChEBI" id="CHEBI:11851"/>
    </ligand>
</feature>
<dbReference type="NCBIfam" id="TIGR00222">
    <property type="entry name" value="panB"/>
    <property type="match status" value="1"/>
</dbReference>
<feature type="binding site" evidence="8 10">
    <location>
        <position position="117"/>
    </location>
    <ligand>
        <name>3-methyl-2-oxobutanoate</name>
        <dbReference type="ChEBI" id="CHEBI:11851"/>
    </ligand>
</feature>
<dbReference type="PIRSF" id="PIRSF000388">
    <property type="entry name" value="Pantoate_hydroxy_MeTrfase"/>
    <property type="match status" value="1"/>
</dbReference>
<evidence type="ECO:0000313" key="12">
    <source>
        <dbReference type="EMBL" id="QFY41452.1"/>
    </source>
</evidence>
<dbReference type="GO" id="GO:0008168">
    <property type="term" value="F:methyltransferase activity"/>
    <property type="evidence" value="ECO:0007669"/>
    <property type="project" value="UniProtKB-KW"/>
</dbReference>
<dbReference type="SUPFAM" id="SSF51621">
    <property type="entry name" value="Phosphoenolpyruvate/pyruvate domain"/>
    <property type="match status" value="1"/>
</dbReference>
<dbReference type="NCBIfam" id="NF001452">
    <property type="entry name" value="PRK00311.1"/>
    <property type="match status" value="1"/>
</dbReference>
<evidence type="ECO:0000256" key="8">
    <source>
        <dbReference type="HAMAP-Rule" id="MF_00156"/>
    </source>
</evidence>
<dbReference type="GO" id="GO:0000287">
    <property type="term" value="F:magnesium ion binding"/>
    <property type="evidence" value="ECO:0007669"/>
    <property type="project" value="TreeGrafter"/>
</dbReference>
<comment type="catalytic activity">
    <reaction evidence="8">
        <text>(6R)-5,10-methylene-5,6,7,8-tetrahydrofolate + 3-methyl-2-oxobutanoate + H2O = 2-dehydropantoate + (6S)-5,6,7,8-tetrahydrofolate</text>
        <dbReference type="Rhea" id="RHEA:11824"/>
        <dbReference type="ChEBI" id="CHEBI:11561"/>
        <dbReference type="ChEBI" id="CHEBI:11851"/>
        <dbReference type="ChEBI" id="CHEBI:15377"/>
        <dbReference type="ChEBI" id="CHEBI:15636"/>
        <dbReference type="ChEBI" id="CHEBI:57453"/>
        <dbReference type="EC" id="2.1.2.11"/>
    </reaction>
</comment>
<dbReference type="KEGG" id="mmob:F6R98_01460"/>
<keyword evidence="8" id="KW-0963">Cytoplasm</keyword>
<dbReference type="EC" id="2.1.2.11" evidence="8"/>
<feature type="binding site" evidence="8 11">
    <location>
        <position position="88"/>
    </location>
    <ligand>
        <name>Mg(2+)</name>
        <dbReference type="ChEBI" id="CHEBI:18420"/>
    </ligand>
</feature>
<comment type="function">
    <text evidence="7 8">Catalyzes the reversible reaction in which hydroxymethyl group from 5,10-methylenetetrahydrofolate is transferred onto alpha-ketoisovalerate to form ketopantoate.</text>
</comment>
<comment type="subcellular location">
    <subcellularLocation>
        <location evidence="8">Cytoplasm</location>
    </subcellularLocation>
</comment>
<dbReference type="InParanoid" id="A0A5Q0BE89"/>
<evidence type="ECO:0000256" key="11">
    <source>
        <dbReference type="PIRSR" id="PIRSR000388-3"/>
    </source>
</evidence>
<comment type="pathway">
    <text evidence="1 8">Cofactor biosynthesis; (R)-pantothenate biosynthesis; (R)-pantoate from 3-methyl-2-oxobutanoate: step 1/2.</text>
</comment>
<dbReference type="AlphaFoldDB" id="A0A5Q0BE89"/>
<evidence type="ECO:0000256" key="6">
    <source>
        <dbReference type="ARBA" id="ARBA00022723"/>
    </source>
</evidence>
<feature type="active site" description="Proton acceptor" evidence="8 9">
    <location>
        <position position="186"/>
    </location>
</feature>
<keyword evidence="13" id="KW-1185">Reference proteome</keyword>
<keyword evidence="8 11" id="KW-0460">Magnesium</keyword>
<keyword evidence="4 8" id="KW-0566">Pantothenate biosynthesis</keyword>
<name>A0A5Q0BE89_9GAMM</name>
<evidence type="ECO:0000256" key="3">
    <source>
        <dbReference type="ARBA" id="ARBA00011424"/>
    </source>
</evidence>
<dbReference type="RefSeq" id="WP_153247433.1">
    <property type="nucleotide sequence ID" value="NZ_CP044205.1"/>
</dbReference>
<evidence type="ECO:0000256" key="10">
    <source>
        <dbReference type="PIRSR" id="PIRSR000388-2"/>
    </source>
</evidence>
<dbReference type="GO" id="GO:0005737">
    <property type="term" value="C:cytoplasm"/>
    <property type="evidence" value="ECO:0007669"/>
    <property type="project" value="UniProtKB-SubCell"/>
</dbReference>
<comment type="similarity">
    <text evidence="2 8">Belongs to the PanB family.</text>
</comment>
<evidence type="ECO:0000256" key="5">
    <source>
        <dbReference type="ARBA" id="ARBA00022679"/>
    </source>
</evidence>
<keyword evidence="6 8" id="KW-0479">Metal-binding</keyword>
<proteinExistence type="inferred from homology"/>
<protein>
    <recommendedName>
        <fullName evidence="8">3-methyl-2-oxobutanoate hydroxymethyltransferase</fullName>
        <ecNumber evidence="8">2.1.2.11</ecNumber>
    </recommendedName>
    <alternativeName>
        <fullName evidence="8">Ketopantoate hydroxymethyltransferase</fullName>
        <shortName evidence="8">KPHMT</shortName>
    </alternativeName>
</protein>
<dbReference type="GO" id="GO:0015940">
    <property type="term" value="P:pantothenate biosynthetic process"/>
    <property type="evidence" value="ECO:0007669"/>
    <property type="project" value="UniProtKB-UniRule"/>
</dbReference>
<dbReference type="InterPro" id="IPR003700">
    <property type="entry name" value="Pantoate_hydroxy_MeTrfase"/>
</dbReference>
<dbReference type="HAMAP" id="MF_00156">
    <property type="entry name" value="PanB"/>
    <property type="match status" value="1"/>
</dbReference>
<gene>
    <name evidence="8 12" type="primary">panB</name>
    <name evidence="12" type="ORF">F6R98_01460</name>
</gene>
<dbReference type="PANTHER" id="PTHR20881:SF0">
    <property type="entry name" value="3-METHYL-2-OXOBUTANOATE HYDROXYMETHYLTRANSFERASE"/>
    <property type="match status" value="1"/>
</dbReference>
<accession>A0A5Q0BE89</accession>
<keyword evidence="5 8" id="KW-0808">Transferase</keyword>
<reference evidence="12 13" key="1">
    <citation type="submission" date="2019-09" db="EMBL/GenBank/DDBJ databases">
        <title>Ecophysiology of the spiral-shaped methanotroph Methylospira mobilis as revealed by the complete genome sequence.</title>
        <authorList>
            <person name="Oshkin I.Y."/>
            <person name="Dedysh S.N."/>
            <person name="Miroshnikov K."/>
            <person name="Danilova O.V."/>
            <person name="Hakobyan A."/>
            <person name="Liesack W."/>
        </authorList>
    </citation>
    <scope>NUCLEOTIDE SEQUENCE [LARGE SCALE GENOMIC DNA]</scope>
    <source>
        <strain evidence="12 13">Shm1</strain>
    </source>
</reference>
<dbReference type="InterPro" id="IPR015813">
    <property type="entry name" value="Pyrv/PenolPyrv_kinase-like_dom"/>
</dbReference>
<dbReference type="GO" id="GO:0003864">
    <property type="term" value="F:3-methyl-2-oxobutanoate hydroxymethyltransferase activity"/>
    <property type="evidence" value="ECO:0007669"/>
    <property type="project" value="UniProtKB-UniRule"/>
</dbReference>
<dbReference type="Pfam" id="PF02548">
    <property type="entry name" value="Pantoate_transf"/>
    <property type="match status" value="1"/>
</dbReference>
<dbReference type="FunFam" id="3.20.20.60:FF:000003">
    <property type="entry name" value="3-methyl-2-oxobutanoate hydroxymethyltransferase"/>
    <property type="match status" value="1"/>
</dbReference>
<comment type="subunit">
    <text evidence="3 8">Homodecamer; pentamer of dimers.</text>
</comment>
<dbReference type="OrthoDB" id="9781789at2"/>
<evidence type="ECO:0000313" key="13">
    <source>
        <dbReference type="Proteomes" id="UP000325755"/>
    </source>
</evidence>
<evidence type="ECO:0000256" key="7">
    <source>
        <dbReference type="ARBA" id="ARBA00056497"/>
    </source>
</evidence>
<dbReference type="Gene3D" id="3.20.20.60">
    <property type="entry name" value="Phosphoenolpyruvate-binding domains"/>
    <property type="match status" value="1"/>
</dbReference>
<dbReference type="UniPathway" id="UPA00028">
    <property type="reaction ID" value="UER00003"/>
</dbReference>
<evidence type="ECO:0000256" key="1">
    <source>
        <dbReference type="ARBA" id="ARBA00005033"/>
    </source>
</evidence>
<feature type="binding site" evidence="8 11">
    <location>
        <position position="49"/>
    </location>
    <ligand>
        <name>Mg(2+)</name>
        <dbReference type="ChEBI" id="CHEBI:18420"/>
    </ligand>
</feature>
<evidence type="ECO:0000256" key="2">
    <source>
        <dbReference type="ARBA" id="ARBA00008676"/>
    </source>
</evidence>
<organism evidence="12 13">
    <name type="scientific">Candidatus Methylospira mobilis</name>
    <dbReference type="NCBI Taxonomy" id="1808979"/>
    <lineage>
        <taxon>Bacteria</taxon>
        <taxon>Pseudomonadati</taxon>
        <taxon>Pseudomonadota</taxon>
        <taxon>Gammaproteobacteria</taxon>
        <taxon>Methylococcales</taxon>
        <taxon>Methylococcaceae</taxon>
        <taxon>Candidatus Methylospira</taxon>
    </lineage>
</organism>
<comment type="cofactor">
    <cofactor evidence="8 11">
        <name>Mg(2+)</name>
        <dbReference type="ChEBI" id="CHEBI:18420"/>
    </cofactor>
    <text evidence="8 11">Binds 1 Mg(2+) ion per subunit.</text>
</comment>
<dbReference type="EMBL" id="CP044205">
    <property type="protein sequence ID" value="QFY41452.1"/>
    <property type="molecule type" value="Genomic_DNA"/>
</dbReference>